<feature type="binding site" evidence="13 15">
    <location>
        <begin position="357"/>
        <end position="358"/>
    </location>
    <ligand>
        <name>IMP</name>
        <dbReference type="ChEBI" id="CHEBI:58053"/>
    </ligand>
</feature>
<dbReference type="SMART" id="SM00116">
    <property type="entry name" value="CBS"/>
    <property type="match status" value="2"/>
</dbReference>
<dbReference type="GO" id="GO:0046872">
    <property type="term" value="F:metal ion binding"/>
    <property type="evidence" value="ECO:0007669"/>
    <property type="project" value="UniProtKB-UniRule"/>
</dbReference>
<evidence type="ECO:0000256" key="9">
    <source>
        <dbReference type="ARBA" id="ARBA00023002"/>
    </source>
</evidence>
<dbReference type="CDD" id="cd04601">
    <property type="entry name" value="CBS_pair_IMPDH"/>
    <property type="match status" value="1"/>
</dbReference>
<keyword evidence="9 13" id="KW-0560">Oxidoreductase</keyword>
<dbReference type="PANTHER" id="PTHR11911:SF111">
    <property type="entry name" value="INOSINE-5'-MONOPHOSPHATE DEHYDROGENASE"/>
    <property type="match status" value="1"/>
</dbReference>
<feature type="active site" description="Proton acceptor" evidence="13 14">
    <location>
        <position position="397"/>
    </location>
</feature>
<evidence type="ECO:0000259" key="21">
    <source>
        <dbReference type="PROSITE" id="PS51371"/>
    </source>
</evidence>
<evidence type="ECO:0000256" key="19">
    <source>
        <dbReference type="RuleBase" id="RU003927"/>
    </source>
</evidence>
<feature type="domain" description="CBS" evidence="21">
    <location>
        <begin position="149"/>
        <end position="210"/>
    </location>
</feature>
<feature type="binding site" evidence="13 15">
    <location>
        <position position="299"/>
    </location>
    <ligand>
        <name>IMP</name>
        <dbReference type="ChEBI" id="CHEBI:58053"/>
    </ligand>
</feature>
<dbReference type="GO" id="GO:0006183">
    <property type="term" value="P:GTP biosynthetic process"/>
    <property type="evidence" value="ECO:0007669"/>
    <property type="project" value="TreeGrafter"/>
</dbReference>
<evidence type="ECO:0000256" key="2">
    <source>
        <dbReference type="ARBA" id="ARBA00005502"/>
    </source>
</evidence>
<comment type="cofactor">
    <cofactor evidence="1 13">
        <name>K(+)</name>
        <dbReference type="ChEBI" id="CHEBI:29103"/>
    </cofactor>
</comment>
<dbReference type="UniPathway" id="UPA00601">
    <property type="reaction ID" value="UER00295"/>
</dbReference>
<dbReference type="SUPFAM" id="SSF54631">
    <property type="entry name" value="CBS-domain pair"/>
    <property type="match status" value="1"/>
</dbReference>
<keyword evidence="5" id="KW-0677">Repeat</keyword>
<dbReference type="InterPro" id="IPR015875">
    <property type="entry name" value="IMP_DH/GMP_Rdtase_CS"/>
</dbReference>
<dbReference type="GO" id="GO:0000166">
    <property type="term" value="F:nucleotide binding"/>
    <property type="evidence" value="ECO:0007669"/>
    <property type="project" value="UniProtKB-UniRule"/>
</dbReference>
<evidence type="ECO:0000256" key="6">
    <source>
        <dbReference type="ARBA" id="ARBA00022749"/>
    </source>
</evidence>
<dbReference type="CDD" id="cd00381">
    <property type="entry name" value="IMPDH"/>
    <property type="match status" value="1"/>
</dbReference>
<gene>
    <name evidence="13" type="primary">guaB</name>
    <name evidence="22" type="ORF">XD57_1082</name>
</gene>
<dbReference type="InterPro" id="IPR005990">
    <property type="entry name" value="IMP_DH"/>
</dbReference>
<dbReference type="Gene3D" id="3.20.20.70">
    <property type="entry name" value="Aldolase class I"/>
    <property type="match status" value="1"/>
</dbReference>
<evidence type="ECO:0000256" key="11">
    <source>
        <dbReference type="ARBA" id="ARBA00023122"/>
    </source>
</evidence>
<comment type="catalytic activity">
    <reaction evidence="12 13 20">
        <text>IMP + NAD(+) + H2O = XMP + NADH + H(+)</text>
        <dbReference type="Rhea" id="RHEA:11708"/>
        <dbReference type="ChEBI" id="CHEBI:15377"/>
        <dbReference type="ChEBI" id="CHEBI:15378"/>
        <dbReference type="ChEBI" id="CHEBI:57464"/>
        <dbReference type="ChEBI" id="CHEBI:57540"/>
        <dbReference type="ChEBI" id="CHEBI:57945"/>
        <dbReference type="ChEBI" id="CHEBI:58053"/>
        <dbReference type="EC" id="1.1.1.205"/>
    </reaction>
</comment>
<dbReference type="SUPFAM" id="SSF51412">
    <property type="entry name" value="Inosine monophosphate dehydrogenase (IMPDH)"/>
    <property type="match status" value="1"/>
</dbReference>
<evidence type="ECO:0000256" key="17">
    <source>
        <dbReference type="PIRSR" id="PIRSR000130-4"/>
    </source>
</evidence>
<dbReference type="PIRSF" id="PIRSF000130">
    <property type="entry name" value="IMPDH"/>
    <property type="match status" value="1"/>
</dbReference>
<accession>A0A117L2I5</accession>
<dbReference type="InterPro" id="IPR013785">
    <property type="entry name" value="Aldolase_TIM"/>
</dbReference>
<dbReference type="Pfam" id="PF00478">
    <property type="entry name" value="IMPDH"/>
    <property type="match status" value="1"/>
</dbReference>
<dbReference type="HAMAP" id="MF_01964">
    <property type="entry name" value="IMPDH"/>
    <property type="match status" value="1"/>
</dbReference>
<feature type="binding site" evidence="13 15">
    <location>
        <position position="409"/>
    </location>
    <ligand>
        <name>IMP</name>
        <dbReference type="ChEBI" id="CHEBI:58053"/>
    </ligand>
</feature>
<feature type="active site" description="Thioimidate intermediate" evidence="13 14">
    <location>
        <position position="301"/>
    </location>
</feature>
<dbReference type="InterPro" id="IPR001093">
    <property type="entry name" value="IMP_DH_GMPRt"/>
</dbReference>
<keyword evidence="8 13" id="KW-0630">Potassium</keyword>
<comment type="similarity">
    <text evidence="2 13 19">Belongs to the IMPDH/GMPR family.</text>
</comment>
<sequence>MKEALTFDDVLLVPQYSEVLPKDVKIDTRLTRQLRINIPLVSAAMDTVTEAALAKALAREGGIGIIHKNLTPDEQARQVSIVKKTENGIIYDPITVTPDMTVKEAIDLMAEYKIGGLPVVDEEGRLVGLLTNRDVRFEKNLSKKIKDLMTPREKLIVAPPDISLEKAKEILHQHRIEKLPLVSKDNKLVGLITIKDIMSVIEHPNAARDEKGRLLVGAAVGTSPETMERVEKLVKAGVDVIVIDTAHGHSRRVIETLEMIKADYPDLPVVAGNVATPEGTEALIKAGADAVKVGVGPGSICTTRVVAGVGVPQLTAVMECSEVARKYDVPIIADGGIRYSGDIVKALAAGAESVMVGSIFAGTEEAPGETILYQGRKYKAYRGMGSLGAMRSGSADRYGQEGENKFVPEGIEGMVPYKGTVKDVVHQLVGGLRSGMGYIGARTIKELQEKAVFVKITPAGVKESHPHDIIITKESPNYWVQA</sequence>
<dbReference type="PANTHER" id="PTHR11911">
    <property type="entry name" value="INOSINE-5-MONOPHOSPHATE DEHYDROGENASE RELATED"/>
    <property type="match status" value="1"/>
</dbReference>
<comment type="pathway">
    <text evidence="13 20">Purine metabolism; XMP biosynthesis via de novo pathway; XMP from IMP: step 1/1.</text>
</comment>
<dbReference type="Proteomes" id="UP000058636">
    <property type="component" value="Unassembled WGS sequence"/>
</dbReference>
<evidence type="ECO:0000256" key="5">
    <source>
        <dbReference type="ARBA" id="ARBA00022737"/>
    </source>
</evidence>
<evidence type="ECO:0000256" key="12">
    <source>
        <dbReference type="ARBA" id="ARBA00048028"/>
    </source>
</evidence>
<evidence type="ECO:0000256" key="1">
    <source>
        <dbReference type="ARBA" id="ARBA00001958"/>
    </source>
</evidence>
<feature type="binding site" evidence="16">
    <location>
        <begin position="244"/>
        <end position="246"/>
    </location>
    <ligand>
        <name>NAD(+)</name>
        <dbReference type="ChEBI" id="CHEBI:57540"/>
    </ligand>
</feature>
<dbReference type="PROSITE" id="PS00487">
    <property type="entry name" value="IMP_DH_GMP_RED"/>
    <property type="match status" value="1"/>
</dbReference>
<dbReference type="Pfam" id="PF00571">
    <property type="entry name" value="CBS"/>
    <property type="match status" value="2"/>
</dbReference>
<feature type="binding site" description="in other chain" evidence="13 17">
    <location>
        <position position="301"/>
    </location>
    <ligand>
        <name>K(+)</name>
        <dbReference type="ChEBI" id="CHEBI:29103"/>
        <note>ligand shared between two tetrameric partners</note>
    </ligand>
</feature>
<evidence type="ECO:0000256" key="3">
    <source>
        <dbReference type="ARBA" id="ARBA00011881"/>
    </source>
</evidence>
<dbReference type="GO" id="GO:0003938">
    <property type="term" value="F:IMP dehydrogenase activity"/>
    <property type="evidence" value="ECO:0007669"/>
    <property type="project" value="UniProtKB-UniRule"/>
</dbReference>
<organism evidence="22 23">
    <name type="scientific">Thermotoga petrophila</name>
    <dbReference type="NCBI Taxonomy" id="93929"/>
    <lineage>
        <taxon>Bacteria</taxon>
        <taxon>Thermotogati</taxon>
        <taxon>Thermotogota</taxon>
        <taxon>Thermotogae</taxon>
        <taxon>Thermotogales</taxon>
        <taxon>Thermotogaceae</taxon>
        <taxon>Thermotoga</taxon>
    </lineage>
</organism>
<evidence type="ECO:0000256" key="16">
    <source>
        <dbReference type="PIRSR" id="PIRSR000130-3"/>
    </source>
</evidence>
<evidence type="ECO:0000256" key="20">
    <source>
        <dbReference type="RuleBase" id="RU003928"/>
    </source>
</evidence>
<feature type="binding site" evidence="13">
    <location>
        <position position="244"/>
    </location>
    <ligand>
        <name>NAD(+)</name>
        <dbReference type="ChEBI" id="CHEBI:57540"/>
    </ligand>
</feature>
<dbReference type="InterPro" id="IPR000644">
    <property type="entry name" value="CBS_dom"/>
</dbReference>
<evidence type="ECO:0000256" key="15">
    <source>
        <dbReference type="PIRSR" id="PIRSR000130-2"/>
    </source>
</evidence>
<dbReference type="PROSITE" id="PS51371">
    <property type="entry name" value="CBS"/>
    <property type="match status" value="2"/>
</dbReference>
<dbReference type="EC" id="1.1.1.205" evidence="13 20"/>
<evidence type="ECO:0000256" key="7">
    <source>
        <dbReference type="ARBA" id="ARBA00022755"/>
    </source>
</evidence>
<evidence type="ECO:0000256" key="14">
    <source>
        <dbReference type="PIRSR" id="PIRSR000130-1"/>
    </source>
</evidence>
<protein>
    <recommendedName>
        <fullName evidence="13 20">Inosine-5'-monophosphate dehydrogenase</fullName>
        <shortName evidence="13">IMP dehydrogenase</shortName>
        <shortName evidence="13">IMPD</shortName>
        <shortName evidence="13">IMPDH</shortName>
        <ecNumber evidence="13 20">1.1.1.205</ecNumber>
    </recommendedName>
</protein>
<dbReference type="GO" id="GO:0006177">
    <property type="term" value="P:GMP biosynthetic process"/>
    <property type="evidence" value="ECO:0007669"/>
    <property type="project" value="UniProtKB-UniRule"/>
</dbReference>
<feature type="domain" description="CBS" evidence="21">
    <location>
        <begin position="89"/>
        <end position="148"/>
    </location>
</feature>
<proteinExistence type="inferred from homology"/>
<feature type="binding site" evidence="13 16">
    <location>
        <begin position="294"/>
        <end position="296"/>
    </location>
    <ligand>
        <name>NAD(+)</name>
        <dbReference type="ChEBI" id="CHEBI:57540"/>
    </ligand>
</feature>
<feature type="binding site" evidence="13">
    <location>
        <position position="465"/>
    </location>
    <ligand>
        <name>K(+)</name>
        <dbReference type="ChEBI" id="CHEBI:29103"/>
        <note>ligand shared between two tetrameric partners</note>
    </ligand>
</feature>
<feature type="binding site" evidence="13">
    <location>
        <position position="464"/>
    </location>
    <ligand>
        <name>K(+)</name>
        <dbReference type="ChEBI" id="CHEBI:29103"/>
        <note>ligand shared between two tetrameric partners</note>
    </ligand>
</feature>
<evidence type="ECO:0000256" key="13">
    <source>
        <dbReference type="HAMAP-Rule" id="MF_01964"/>
    </source>
</evidence>
<dbReference type="SMART" id="SM01240">
    <property type="entry name" value="IMPDH"/>
    <property type="match status" value="1"/>
</dbReference>
<comment type="activity regulation">
    <text evidence="13">Mycophenolic acid (MPA) is a non-competitive inhibitor that prevents formation of the closed enzyme conformation by binding to the same site as the amobile flap. In contrast, mizoribine monophosphate (MZP) is a competitive inhibitor that induces the closed conformation. MPA is a potent inhibitor of mammalian IMPDHs but a poor inhibitor of the bacterial enzymes. MZP is a more potent inhibitor of bacterial IMPDH.</text>
</comment>
<dbReference type="AlphaFoldDB" id="A0A117L2I5"/>
<reference evidence="22 23" key="1">
    <citation type="journal article" date="2015" name="MBio">
        <title>Genome-Resolved Metagenomic Analysis Reveals Roles for Candidate Phyla and Other Microbial Community Members in Biogeochemical Transformations in Oil Reservoirs.</title>
        <authorList>
            <person name="Hu P."/>
            <person name="Tom L."/>
            <person name="Singh A."/>
            <person name="Thomas B.C."/>
            <person name="Baker B.J."/>
            <person name="Piceno Y.M."/>
            <person name="Andersen G.L."/>
            <person name="Banfield J.F."/>
        </authorList>
    </citation>
    <scope>NUCLEOTIDE SEQUENCE [LARGE SCALE GENOMIC DNA]</scope>
    <source>
        <strain evidence="22">46_26</strain>
    </source>
</reference>
<evidence type="ECO:0000256" key="4">
    <source>
        <dbReference type="ARBA" id="ARBA00022723"/>
    </source>
</evidence>
<keyword evidence="7 13" id="KW-0658">Purine biosynthesis</keyword>
<comment type="caution">
    <text evidence="13">Lacks conserved residue(s) required for the propagation of feature annotation.</text>
</comment>
<feature type="binding site" evidence="13 15">
    <location>
        <begin position="381"/>
        <end position="385"/>
    </location>
    <ligand>
        <name>IMP</name>
        <dbReference type="ChEBI" id="CHEBI:58053"/>
    </ligand>
</feature>
<name>A0A117L2I5_9THEM</name>
<evidence type="ECO:0000256" key="8">
    <source>
        <dbReference type="ARBA" id="ARBA00022958"/>
    </source>
</evidence>
<evidence type="ECO:0000256" key="10">
    <source>
        <dbReference type="ARBA" id="ARBA00023027"/>
    </source>
</evidence>
<keyword evidence="11 18" id="KW-0129">CBS domain</keyword>
<keyword evidence="6 13" id="KW-0332">GMP biosynthesis</keyword>
<evidence type="ECO:0000256" key="18">
    <source>
        <dbReference type="PROSITE-ProRule" id="PRU00703"/>
    </source>
</evidence>
<evidence type="ECO:0000313" key="23">
    <source>
        <dbReference type="Proteomes" id="UP000058636"/>
    </source>
</evidence>
<comment type="function">
    <text evidence="13">Catalyzes the conversion of inosine 5'-phosphate (IMP) to xanthosine 5'-phosphate (XMP), the first committed and rate-limiting step in the de novo synthesis of guanine nucleotides, and therefore plays an important role in the regulation of cell growth.</text>
</comment>
<feature type="binding site" evidence="13">
    <location>
        <position position="463"/>
    </location>
    <ligand>
        <name>K(+)</name>
        <dbReference type="ChEBI" id="CHEBI:29103"/>
        <note>ligand shared between two tetrameric partners</note>
    </ligand>
</feature>
<comment type="caution">
    <text evidence="22">The sequence shown here is derived from an EMBL/GenBank/DDBJ whole genome shotgun (WGS) entry which is preliminary data.</text>
</comment>
<dbReference type="PATRIC" id="fig|93930.3.peg.92"/>
<evidence type="ECO:0000313" key="22">
    <source>
        <dbReference type="EMBL" id="KUK22821.1"/>
    </source>
</evidence>
<keyword evidence="4 13" id="KW-0479">Metal-binding</keyword>
<feature type="binding site" description="in other chain" evidence="13 17">
    <location>
        <position position="298"/>
    </location>
    <ligand>
        <name>K(+)</name>
        <dbReference type="ChEBI" id="CHEBI:29103"/>
        <note>ligand shared between two tetrameric partners</note>
    </ligand>
</feature>
<feature type="binding site" evidence="13 15">
    <location>
        <begin position="334"/>
        <end position="336"/>
    </location>
    <ligand>
        <name>IMP</name>
        <dbReference type="ChEBI" id="CHEBI:58053"/>
    </ligand>
</feature>
<comment type="subunit">
    <text evidence="3 13">Homotetramer.</text>
</comment>
<dbReference type="EMBL" id="LGFG01000088">
    <property type="protein sequence ID" value="KUK22821.1"/>
    <property type="molecule type" value="Genomic_DNA"/>
</dbReference>
<dbReference type="NCBIfam" id="TIGR01302">
    <property type="entry name" value="IMP_dehydrog"/>
    <property type="match status" value="1"/>
</dbReference>
<feature type="binding site" description="in other chain" evidence="13 17">
    <location>
        <position position="296"/>
    </location>
    <ligand>
        <name>K(+)</name>
        <dbReference type="ChEBI" id="CHEBI:29103"/>
        <note>ligand shared between two tetrameric partners</note>
    </ligand>
</feature>
<dbReference type="FunFam" id="3.20.20.70:FF:000003">
    <property type="entry name" value="GMP reductase"/>
    <property type="match status" value="1"/>
</dbReference>
<dbReference type="InterPro" id="IPR046342">
    <property type="entry name" value="CBS_dom_sf"/>
</dbReference>
<keyword evidence="10 13" id="KW-0520">NAD</keyword>